<dbReference type="InterPro" id="IPR006620">
    <property type="entry name" value="Pro_4_hyd_alph"/>
</dbReference>
<evidence type="ECO:0000256" key="3">
    <source>
        <dbReference type="ARBA" id="ARBA00022896"/>
    </source>
</evidence>
<keyword evidence="2" id="KW-0479">Metal-binding</keyword>
<dbReference type="GO" id="GO:0031418">
    <property type="term" value="F:L-ascorbic acid binding"/>
    <property type="evidence" value="ECO:0007669"/>
    <property type="project" value="UniProtKB-KW"/>
</dbReference>
<comment type="cofactor">
    <cofactor evidence="1">
        <name>L-ascorbate</name>
        <dbReference type="ChEBI" id="CHEBI:38290"/>
    </cofactor>
</comment>
<dbReference type="InterPro" id="IPR044862">
    <property type="entry name" value="Pro_4_hyd_alph_FE2OG_OXY"/>
</dbReference>
<dbReference type="GO" id="GO:0005506">
    <property type="term" value="F:iron ion binding"/>
    <property type="evidence" value="ECO:0007669"/>
    <property type="project" value="InterPro"/>
</dbReference>
<keyword evidence="4" id="KW-0223">Dioxygenase</keyword>
<evidence type="ECO:0000313" key="8">
    <source>
        <dbReference type="EMBL" id="OEJ65651.1"/>
    </source>
</evidence>
<evidence type="ECO:0000313" key="9">
    <source>
        <dbReference type="Proteomes" id="UP000095347"/>
    </source>
</evidence>
<dbReference type="Gene3D" id="2.60.120.620">
    <property type="entry name" value="q2cbj1_9rhob like domain"/>
    <property type="match status" value="1"/>
</dbReference>
<gene>
    <name evidence="8" type="ORF">BEN30_13820</name>
</gene>
<dbReference type="STRING" id="28181.BEN30_13820"/>
<evidence type="ECO:0000259" key="7">
    <source>
        <dbReference type="PROSITE" id="PS51471"/>
    </source>
</evidence>
<dbReference type="Proteomes" id="UP000095347">
    <property type="component" value="Unassembled WGS sequence"/>
</dbReference>
<accession>A0A1E5Q5T3</accession>
<dbReference type="GO" id="GO:0016705">
    <property type="term" value="F:oxidoreductase activity, acting on paired donors, with incorporation or reduction of molecular oxygen"/>
    <property type="evidence" value="ECO:0007669"/>
    <property type="project" value="InterPro"/>
</dbReference>
<evidence type="ECO:0000256" key="4">
    <source>
        <dbReference type="ARBA" id="ARBA00022964"/>
    </source>
</evidence>
<protein>
    <recommendedName>
        <fullName evidence="7">Fe2OG dioxygenase domain-containing protein</fullName>
    </recommendedName>
</protein>
<name>A0A1E5Q5T3_9PROT</name>
<evidence type="ECO:0000256" key="2">
    <source>
        <dbReference type="ARBA" id="ARBA00022723"/>
    </source>
</evidence>
<keyword evidence="5" id="KW-0560">Oxidoreductase</keyword>
<comment type="caution">
    <text evidence="8">The sequence shown here is derived from an EMBL/GenBank/DDBJ whole genome shotgun (WGS) entry which is preliminary data.</text>
</comment>
<dbReference type="EMBL" id="MCGG01000047">
    <property type="protein sequence ID" value="OEJ65651.1"/>
    <property type="molecule type" value="Genomic_DNA"/>
</dbReference>
<dbReference type="SMART" id="SM00702">
    <property type="entry name" value="P4Hc"/>
    <property type="match status" value="1"/>
</dbReference>
<evidence type="ECO:0000256" key="5">
    <source>
        <dbReference type="ARBA" id="ARBA00023002"/>
    </source>
</evidence>
<proteinExistence type="predicted"/>
<dbReference type="PROSITE" id="PS51471">
    <property type="entry name" value="FE2OG_OXY"/>
    <property type="match status" value="1"/>
</dbReference>
<dbReference type="InterPro" id="IPR005123">
    <property type="entry name" value="Oxoglu/Fe-dep_dioxygenase_dom"/>
</dbReference>
<dbReference type="GO" id="GO:0051213">
    <property type="term" value="F:dioxygenase activity"/>
    <property type="evidence" value="ECO:0007669"/>
    <property type="project" value="UniProtKB-KW"/>
</dbReference>
<sequence>MAARPAYPGGGHPLQFWVVVENAFHPAECTQLTDARTGLDAADGILVAGRSNQNIRQSALVWLPESEDLAWVDARTTRLFADANRQLFGCVLDGFEEQSQLAAYGPGQHYDWHIDRGQGHIASRRKLTLSVQLSKADAYVGGELEINADGYPFAAPRDQGTAIIFAATTLHRVKPVISGLRHSLVVWAHGPSFV</sequence>
<evidence type="ECO:0000256" key="6">
    <source>
        <dbReference type="ARBA" id="ARBA00023004"/>
    </source>
</evidence>
<keyword evidence="9" id="KW-1185">Reference proteome</keyword>
<dbReference type="AlphaFoldDB" id="A0A1E5Q5T3"/>
<feature type="domain" description="Fe2OG dioxygenase" evidence="7">
    <location>
        <begin position="95"/>
        <end position="190"/>
    </location>
</feature>
<dbReference type="Pfam" id="PF13640">
    <property type="entry name" value="2OG-FeII_Oxy_3"/>
    <property type="match status" value="1"/>
</dbReference>
<organism evidence="8 9">
    <name type="scientific">Magnetovibrio blakemorei</name>
    <dbReference type="NCBI Taxonomy" id="28181"/>
    <lineage>
        <taxon>Bacteria</taxon>
        <taxon>Pseudomonadati</taxon>
        <taxon>Pseudomonadota</taxon>
        <taxon>Alphaproteobacteria</taxon>
        <taxon>Rhodospirillales</taxon>
        <taxon>Magnetovibrionaceae</taxon>
        <taxon>Magnetovibrio</taxon>
    </lineage>
</organism>
<evidence type="ECO:0000256" key="1">
    <source>
        <dbReference type="ARBA" id="ARBA00001961"/>
    </source>
</evidence>
<keyword evidence="3" id="KW-0847">Vitamin C</keyword>
<keyword evidence="6" id="KW-0408">Iron</keyword>
<reference evidence="9" key="1">
    <citation type="submission" date="2016-07" db="EMBL/GenBank/DDBJ databases">
        <authorList>
            <person name="Florea S."/>
            <person name="Webb J.S."/>
            <person name="Jaromczyk J."/>
            <person name="Schardl C.L."/>
        </authorList>
    </citation>
    <scope>NUCLEOTIDE SEQUENCE [LARGE SCALE GENOMIC DNA]</scope>
    <source>
        <strain evidence="9">MV-1</strain>
    </source>
</reference>